<feature type="compositionally biased region" description="Low complexity" evidence="1">
    <location>
        <begin position="97"/>
        <end position="108"/>
    </location>
</feature>
<evidence type="ECO:0000313" key="2">
    <source>
        <dbReference type="EMBL" id="KAH3813354.1"/>
    </source>
</evidence>
<sequence>MSHNWRNYRKKPQKIANNTVISAFFTKVSPLQRSVPERSETVTASPCQGQLSLAQPATVSPCHEVITLTKSVIVCPSQDDHQTHESSEILIASPVHSNSANDANNSNSANGALVEMFIGLKNREKPL</sequence>
<reference evidence="2" key="2">
    <citation type="submission" date="2020-11" db="EMBL/GenBank/DDBJ databases">
        <authorList>
            <person name="McCartney M.A."/>
            <person name="Auch B."/>
            <person name="Kono T."/>
            <person name="Mallez S."/>
            <person name="Becker A."/>
            <person name="Gohl D.M."/>
            <person name="Silverstein K.A.T."/>
            <person name="Koren S."/>
            <person name="Bechman K.B."/>
            <person name="Herman A."/>
            <person name="Abrahante J.E."/>
            <person name="Garbe J."/>
        </authorList>
    </citation>
    <scope>NUCLEOTIDE SEQUENCE</scope>
    <source>
        <strain evidence="2">Duluth1</strain>
        <tissue evidence="2">Whole animal</tissue>
    </source>
</reference>
<name>A0A9D4GA55_DREPO</name>
<protein>
    <submittedName>
        <fullName evidence="2">Uncharacterized protein</fullName>
    </submittedName>
</protein>
<feature type="region of interest" description="Disordered" evidence="1">
    <location>
        <begin position="83"/>
        <end position="108"/>
    </location>
</feature>
<proteinExistence type="predicted"/>
<comment type="caution">
    <text evidence="2">The sequence shown here is derived from an EMBL/GenBank/DDBJ whole genome shotgun (WGS) entry which is preliminary data.</text>
</comment>
<reference evidence="2" key="1">
    <citation type="journal article" date="2019" name="bioRxiv">
        <title>The Genome of the Zebra Mussel, Dreissena polymorpha: A Resource for Invasive Species Research.</title>
        <authorList>
            <person name="McCartney M.A."/>
            <person name="Auch B."/>
            <person name="Kono T."/>
            <person name="Mallez S."/>
            <person name="Zhang Y."/>
            <person name="Obille A."/>
            <person name="Becker A."/>
            <person name="Abrahante J.E."/>
            <person name="Garbe J."/>
            <person name="Badalamenti J.P."/>
            <person name="Herman A."/>
            <person name="Mangelson H."/>
            <person name="Liachko I."/>
            <person name="Sullivan S."/>
            <person name="Sone E.D."/>
            <person name="Koren S."/>
            <person name="Silverstein K.A.T."/>
            <person name="Beckman K.B."/>
            <person name="Gohl D.M."/>
        </authorList>
    </citation>
    <scope>NUCLEOTIDE SEQUENCE</scope>
    <source>
        <strain evidence="2">Duluth1</strain>
        <tissue evidence="2">Whole animal</tissue>
    </source>
</reference>
<dbReference type="EMBL" id="JAIWYP010000006">
    <property type="protein sequence ID" value="KAH3813354.1"/>
    <property type="molecule type" value="Genomic_DNA"/>
</dbReference>
<organism evidence="2 3">
    <name type="scientific">Dreissena polymorpha</name>
    <name type="common">Zebra mussel</name>
    <name type="synonym">Mytilus polymorpha</name>
    <dbReference type="NCBI Taxonomy" id="45954"/>
    <lineage>
        <taxon>Eukaryota</taxon>
        <taxon>Metazoa</taxon>
        <taxon>Spiralia</taxon>
        <taxon>Lophotrochozoa</taxon>
        <taxon>Mollusca</taxon>
        <taxon>Bivalvia</taxon>
        <taxon>Autobranchia</taxon>
        <taxon>Heteroconchia</taxon>
        <taxon>Euheterodonta</taxon>
        <taxon>Imparidentia</taxon>
        <taxon>Neoheterodontei</taxon>
        <taxon>Myida</taxon>
        <taxon>Dreissenoidea</taxon>
        <taxon>Dreissenidae</taxon>
        <taxon>Dreissena</taxon>
    </lineage>
</organism>
<evidence type="ECO:0000313" key="3">
    <source>
        <dbReference type="Proteomes" id="UP000828390"/>
    </source>
</evidence>
<gene>
    <name evidence="2" type="ORF">DPMN_141810</name>
</gene>
<dbReference type="Proteomes" id="UP000828390">
    <property type="component" value="Unassembled WGS sequence"/>
</dbReference>
<keyword evidence="3" id="KW-1185">Reference proteome</keyword>
<dbReference type="AlphaFoldDB" id="A0A9D4GA55"/>
<accession>A0A9D4GA55</accession>
<evidence type="ECO:0000256" key="1">
    <source>
        <dbReference type="SAM" id="MobiDB-lite"/>
    </source>
</evidence>